<keyword evidence="2" id="KW-1185">Reference proteome</keyword>
<evidence type="ECO:0000313" key="2">
    <source>
        <dbReference type="Proteomes" id="UP001266305"/>
    </source>
</evidence>
<sequence>MLGGGDLIRDSTCSMNSLKAPAVWGAVLTPGLRQPWDAAAAAVECPLQQGSGGTGPFPSVSLFVKQLPAQKRAQRLRMWESRSSPFSVLSEPRVTAALHPAPPRELPVSAEVQSLVESKSGNDYSAGYQGMVDGGSNIVEADWESVSSILQVCLPTEDTGGAHTFVLGPGSGLLSSGHIGRDVGGLLTTTEVRWSNICNT</sequence>
<name>A0ABQ9VAK9_SAGOE</name>
<organism evidence="1 2">
    <name type="scientific">Saguinus oedipus</name>
    <name type="common">Cotton-top tamarin</name>
    <name type="synonym">Oedipomidas oedipus</name>
    <dbReference type="NCBI Taxonomy" id="9490"/>
    <lineage>
        <taxon>Eukaryota</taxon>
        <taxon>Metazoa</taxon>
        <taxon>Chordata</taxon>
        <taxon>Craniata</taxon>
        <taxon>Vertebrata</taxon>
        <taxon>Euteleostomi</taxon>
        <taxon>Mammalia</taxon>
        <taxon>Eutheria</taxon>
        <taxon>Euarchontoglires</taxon>
        <taxon>Primates</taxon>
        <taxon>Haplorrhini</taxon>
        <taxon>Platyrrhini</taxon>
        <taxon>Cebidae</taxon>
        <taxon>Callitrichinae</taxon>
        <taxon>Saguinus</taxon>
    </lineage>
</organism>
<dbReference type="Proteomes" id="UP001266305">
    <property type="component" value="Unassembled WGS sequence"/>
</dbReference>
<gene>
    <name evidence="1" type="ORF">P7K49_014956</name>
</gene>
<protein>
    <submittedName>
        <fullName evidence="1">Uncharacterized protein</fullName>
    </submittedName>
</protein>
<proteinExistence type="predicted"/>
<accession>A0ABQ9VAK9</accession>
<dbReference type="EMBL" id="JASSZA010000007">
    <property type="protein sequence ID" value="KAK2105442.1"/>
    <property type="molecule type" value="Genomic_DNA"/>
</dbReference>
<evidence type="ECO:0000313" key="1">
    <source>
        <dbReference type="EMBL" id="KAK2105442.1"/>
    </source>
</evidence>
<comment type="caution">
    <text evidence="1">The sequence shown here is derived from an EMBL/GenBank/DDBJ whole genome shotgun (WGS) entry which is preliminary data.</text>
</comment>
<reference evidence="1 2" key="1">
    <citation type="submission" date="2023-05" db="EMBL/GenBank/DDBJ databases">
        <title>B98-5 Cell Line De Novo Hybrid Assembly: An Optical Mapping Approach.</title>
        <authorList>
            <person name="Kananen K."/>
            <person name="Auerbach J.A."/>
            <person name="Kautto E."/>
            <person name="Blachly J.S."/>
        </authorList>
    </citation>
    <scope>NUCLEOTIDE SEQUENCE [LARGE SCALE GENOMIC DNA]</scope>
    <source>
        <strain evidence="1">B95-8</strain>
        <tissue evidence="1">Cell line</tissue>
    </source>
</reference>